<evidence type="ECO:0000256" key="6">
    <source>
        <dbReference type="ARBA" id="ARBA00022989"/>
    </source>
</evidence>
<gene>
    <name evidence="9" type="ORF">JGS22_020880</name>
</gene>
<evidence type="ECO:0000256" key="4">
    <source>
        <dbReference type="ARBA" id="ARBA00022475"/>
    </source>
</evidence>
<dbReference type="AlphaFoldDB" id="A0A949NAM5"/>
<evidence type="ECO:0000256" key="2">
    <source>
        <dbReference type="ARBA" id="ARBA00006669"/>
    </source>
</evidence>
<comment type="subcellular location">
    <subcellularLocation>
        <location evidence="1">Cell membrane</location>
        <topology evidence="1">Multi-pass membrane protein</topology>
    </subcellularLocation>
</comment>
<comment type="caution">
    <text evidence="9">The sequence shown here is derived from an EMBL/GenBank/DDBJ whole genome shotgun (WGS) entry which is preliminary data.</text>
</comment>
<keyword evidence="5 8" id="KW-0812">Transmembrane</keyword>
<keyword evidence="6 8" id="KW-1133">Transmembrane helix</keyword>
<dbReference type="GO" id="GO:0034257">
    <property type="term" value="F:nicotinamide riboside transmembrane transporter activity"/>
    <property type="evidence" value="ECO:0007669"/>
    <property type="project" value="InterPro"/>
</dbReference>
<keyword evidence="7 8" id="KW-0472">Membrane</keyword>
<evidence type="ECO:0000313" key="10">
    <source>
        <dbReference type="Proteomes" id="UP000694501"/>
    </source>
</evidence>
<reference evidence="9" key="1">
    <citation type="submission" date="2021-06" db="EMBL/GenBank/DDBJ databases">
        <title>Sequencing of actinobacteria type strains.</title>
        <authorList>
            <person name="Nguyen G.-S."/>
            <person name="Wentzel A."/>
        </authorList>
    </citation>
    <scope>NUCLEOTIDE SEQUENCE</scope>
    <source>
        <strain evidence="9">P38-E01</strain>
    </source>
</reference>
<keyword evidence="4" id="KW-1003">Cell membrane</keyword>
<organism evidence="9 10">
    <name type="scientific">Streptomyces tardus</name>
    <dbReference type="NCBI Taxonomy" id="2780544"/>
    <lineage>
        <taxon>Bacteria</taxon>
        <taxon>Bacillati</taxon>
        <taxon>Actinomycetota</taxon>
        <taxon>Actinomycetes</taxon>
        <taxon>Kitasatosporales</taxon>
        <taxon>Streptomycetaceae</taxon>
        <taxon>Streptomyces</taxon>
    </lineage>
</organism>
<evidence type="ECO:0000256" key="7">
    <source>
        <dbReference type="ARBA" id="ARBA00023136"/>
    </source>
</evidence>
<name>A0A949NAM5_9ACTN</name>
<evidence type="ECO:0000256" key="3">
    <source>
        <dbReference type="ARBA" id="ARBA00022448"/>
    </source>
</evidence>
<evidence type="ECO:0000256" key="5">
    <source>
        <dbReference type="ARBA" id="ARBA00022692"/>
    </source>
</evidence>
<keyword evidence="3" id="KW-0813">Transport</keyword>
<evidence type="ECO:0000313" key="9">
    <source>
        <dbReference type="EMBL" id="MBU7600018.1"/>
    </source>
</evidence>
<dbReference type="PANTHER" id="PTHR36122">
    <property type="entry name" value="NICOTINAMIDE RIBOSIDE TRANSPORTER PNUC"/>
    <property type="match status" value="1"/>
</dbReference>
<dbReference type="Pfam" id="PF04973">
    <property type="entry name" value="NMN_transporter"/>
    <property type="match status" value="1"/>
</dbReference>
<dbReference type="Proteomes" id="UP000694501">
    <property type="component" value="Unassembled WGS sequence"/>
</dbReference>
<dbReference type="PANTHER" id="PTHR36122:SF2">
    <property type="entry name" value="NICOTINAMIDE RIBOSIDE TRANSPORTER PNUC"/>
    <property type="match status" value="1"/>
</dbReference>
<accession>A0A949NAM5</accession>
<dbReference type="RefSeq" id="WP_211040460.1">
    <property type="nucleotide sequence ID" value="NZ_JAELVF020000001.1"/>
</dbReference>
<feature type="transmembrane region" description="Helical" evidence="8">
    <location>
        <begin position="108"/>
        <end position="128"/>
    </location>
</feature>
<proteinExistence type="inferred from homology"/>
<dbReference type="EMBL" id="JAELVF020000001">
    <property type="protein sequence ID" value="MBU7600018.1"/>
    <property type="molecule type" value="Genomic_DNA"/>
</dbReference>
<feature type="transmembrane region" description="Helical" evidence="8">
    <location>
        <begin position="173"/>
        <end position="197"/>
    </location>
</feature>
<evidence type="ECO:0000256" key="8">
    <source>
        <dbReference type="SAM" id="Phobius"/>
    </source>
</evidence>
<comment type="similarity">
    <text evidence="2">Belongs to the nicotinamide ribonucleoside (NR) uptake permease (TC 4.B.1) family.</text>
</comment>
<sequence>MSALDGLQQEAFQLLGQQVIWSDMIGNLLGLAALALGWRRSILTWPVQLAAGVVLVLAYHSAQLSGGVGKQLLVIAVAVWGWRQWRAREAKGDDGAVRVRFGTGRERLLLVAGTALGTAAVGGLFTLFPQLSWSPWADAYIFVGTLAAMYAQARGLVEFWFAWLLVDLVGVPLAFSSGLAFSGLVYLVYLVLVLWGLRDWWLRTRTTEAASAQRVRASEGAVA</sequence>
<protein>
    <submittedName>
        <fullName evidence="9">Nicotinamide mononucleotide transporter family protein</fullName>
    </submittedName>
</protein>
<dbReference type="GO" id="GO:0005886">
    <property type="term" value="C:plasma membrane"/>
    <property type="evidence" value="ECO:0007669"/>
    <property type="project" value="UniProtKB-SubCell"/>
</dbReference>
<feature type="transmembrane region" description="Helical" evidence="8">
    <location>
        <begin position="20"/>
        <end position="38"/>
    </location>
</feature>
<evidence type="ECO:0000256" key="1">
    <source>
        <dbReference type="ARBA" id="ARBA00004651"/>
    </source>
</evidence>
<keyword evidence="10" id="KW-1185">Reference proteome</keyword>
<dbReference type="InterPro" id="IPR006419">
    <property type="entry name" value="NMN_transpt_PnuC"/>
</dbReference>